<dbReference type="EMBL" id="AGNL01009594">
    <property type="protein sequence ID" value="EJK69767.1"/>
    <property type="molecule type" value="Genomic_DNA"/>
</dbReference>
<accession>K0TH46</accession>
<protein>
    <submittedName>
        <fullName evidence="1">Uncharacterized protein</fullName>
    </submittedName>
</protein>
<organism evidence="1 2">
    <name type="scientific">Thalassiosira oceanica</name>
    <name type="common">Marine diatom</name>
    <dbReference type="NCBI Taxonomy" id="159749"/>
    <lineage>
        <taxon>Eukaryota</taxon>
        <taxon>Sar</taxon>
        <taxon>Stramenopiles</taxon>
        <taxon>Ochrophyta</taxon>
        <taxon>Bacillariophyta</taxon>
        <taxon>Coscinodiscophyceae</taxon>
        <taxon>Thalassiosirophycidae</taxon>
        <taxon>Thalassiosirales</taxon>
        <taxon>Thalassiosiraceae</taxon>
        <taxon>Thalassiosira</taxon>
    </lineage>
</organism>
<evidence type="ECO:0000313" key="2">
    <source>
        <dbReference type="Proteomes" id="UP000266841"/>
    </source>
</evidence>
<comment type="caution">
    <text evidence="1">The sequence shown here is derived from an EMBL/GenBank/DDBJ whole genome shotgun (WGS) entry which is preliminary data.</text>
</comment>
<evidence type="ECO:0000313" key="1">
    <source>
        <dbReference type="EMBL" id="EJK69767.1"/>
    </source>
</evidence>
<gene>
    <name evidence="1" type="ORF">THAOC_08940</name>
</gene>
<sequence length="99" mass="10242">MPSSFVCPDVTLLFVGKGQGPRAKGQGPRADFQCCCCSQSRSENGLSWKALASFPTGGVVRSATASMTKQALAPQAQALPKALGPVPRLAGRWAEAAHA</sequence>
<keyword evidence="2" id="KW-1185">Reference proteome</keyword>
<reference evidence="1 2" key="1">
    <citation type="journal article" date="2012" name="Genome Biol.">
        <title>Genome and low-iron response of an oceanic diatom adapted to chronic iron limitation.</title>
        <authorList>
            <person name="Lommer M."/>
            <person name="Specht M."/>
            <person name="Roy A.S."/>
            <person name="Kraemer L."/>
            <person name="Andreson R."/>
            <person name="Gutowska M.A."/>
            <person name="Wolf J."/>
            <person name="Bergner S.V."/>
            <person name="Schilhabel M.B."/>
            <person name="Klostermeier U.C."/>
            <person name="Beiko R.G."/>
            <person name="Rosenstiel P."/>
            <person name="Hippler M."/>
            <person name="Laroche J."/>
        </authorList>
    </citation>
    <scope>NUCLEOTIDE SEQUENCE [LARGE SCALE GENOMIC DNA]</scope>
    <source>
        <strain evidence="1 2">CCMP1005</strain>
    </source>
</reference>
<proteinExistence type="predicted"/>
<name>K0TH46_THAOC</name>
<dbReference type="AlphaFoldDB" id="K0TH46"/>
<dbReference type="Proteomes" id="UP000266841">
    <property type="component" value="Unassembled WGS sequence"/>
</dbReference>